<feature type="transmembrane region" description="Helical" evidence="1">
    <location>
        <begin position="90"/>
        <end position="108"/>
    </location>
</feature>
<gene>
    <name evidence="2" type="ORF">EW145_g6637</name>
</gene>
<name>A0A4S4KX48_9AGAM</name>
<dbReference type="Proteomes" id="UP000308199">
    <property type="component" value="Unassembled WGS sequence"/>
</dbReference>
<evidence type="ECO:0008006" key="4">
    <source>
        <dbReference type="Google" id="ProtNLM"/>
    </source>
</evidence>
<dbReference type="EMBL" id="SGPK01000524">
    <property type="protein sequence ID" value="THH02981.1"/>
    <property type="molecule type" value="Genomic_DNA"/>
</dbReference>
<evidence type="ECO:0000313" key="2">
    <source>
        <dbReference type="EMBL" id="THH02981.1"/>
    </source>
</evidence>
<accession>A0A4S4KX48</accession>
<keyword evidence="1" id="KW-0472">Membrane</keyword>
<feature type="transmembrane region" description="Helical" evidence="1">
    <location>
        <begin position="129"/>
        <end position="149"/>
    </location>
</feature>
<sequence length="208" mass="22627">MIRQDASYLPIADLITVILIDYILLMRVVALFSGSKKVAVFLRILLALDAASGVGLLIYANVFEEVSVGGLPNGFTLCGKNNNPPLWVNVSWAIPLLYGLILMILALYKAAEYWKMSAGFRGFELVKVLIRDQVVYFFLVIFCCVARIIAGTTELSSLSSYALSILGSPGFLCVLGSRLLVDLKEAGEKGLNGGISYRAESVSDIEFS</sequence>
<keyword evidence="3" id="KW-1185">Reference proteome</keyword>
<evidence type="ECO:0000256" key="1">
    <source>
        <dbReference type="SAM" id="Phobius"/>
    </source>
</evidence>
<protein>
    <recommendedName>
        <fullName evidence="4">G-protein coupled receptors family 1 profile domain-containing protein</fullName>
    </recommendedName>
</protein>
<evidence type="ECO:0000313" key="3">
    <source>
        <dbReference type="Proteomes" id="UP000308199"/>
    </source>
</evidence>
<organism evidence="2 3">
    <name type="scientific">Phellinidium pouzarii</name>
    <dbReference type="NCBI Taxonomy" id="167371"/>
    <lineage>
        <taxon>Eukaryota</taxon>
        <taxon>Fungi</taxon>
        <taxon>Dikarya</taxon>
        <taxon>Basidiomycota</taxon>
        <taxon>Agaricomycotina</taxon>
        <taxon>Agaricomycetes</taxon>
        <taxon>Hymenochaetales</taxon>
        <taxon>Hymenochaetaceae</taxon>
        <taxon>Phellinidium</taxon>
    </lineage>
</organism>
<comment type="caution">
    <text evidence="2">The sequence shown here is derived from an EMBL/GenBank/DDBJ whole genome shotgun (WGS) entry which is preliminary data.</text>
</comment>
<feature type="transmembrane region" description="Helical" evidence="1">
    <location>
        <begin position="6"/>
        <end position="28"/>
    </location>
</feature>
<proteinExistence type="predicted"/>
<feature type="transmembrane region" description="Helical" evidence="1">
    <location>
        <begin position="161"/>
        <end position="181"/>
    </location>
</feature>
<keyword evidence="1" id="KW-0812">Transmembrane</keyword>
<feature type="transmembrane region" description="Helical" evidence="1">
    <location>
        <begin position="40"/>
        <end position="62"/>
    </location>
</feature>
<reference evidence="2 3" key="1">
    <citation type="submission" date="2019-02" db="EMBL/GenBank/DDBJ databases">
        <title>Genome sequencing of the rare red list fungi Phellinidium pouzarii.</title>
        <authorList>
            <person name="Buettner E."/>
            <person name="Kellner H."/>
        </authorList>
    </citation>
    <scope>NUCLEOTIDE SEQUENCE [LARGE SCALE GENOMIC DNA]</scope>
    <source>
        <strain evidence="2 3">DSM 108285</strain>
    </source>
</reference>
<dbReference type="OrthoDB" id="3037019at2759"/>
<dbReference type="AlphaFoldDB" id="A0A4S4KX48"/>
<keyword evidence="1" id="KW-1133">Transmembrane helix</keyword>